<dbReference type="PANTHER" id="PTHR31578">
    <property type="entry name" value="PROTEIN CBG21223-RELATED"/>
    <property type="match status" value="1"/>
</dbReference>
<evidence type="ECO:0000313" key="2">
    <source>
        <dbReference type="Proteomes" id="UP000276776"/>
    </source>
</evidence>
<name>A0A0N5CMR0_THECL</name>
<proteinExistence type="predicted"/>
<reference evidence="1 2" key="2">
    <citation type="submission" date="2018-11" db="EMBL/GenBank/DDBJ databases">
        <authorList>
            <consortium name="Pathogen Informatics"/>
        </authorList>
    </citation>
    <scope>NUCLEOTIDE SEQUENCE [LARGE SCALE GENOMIC DNA]</scope>
</reference>
<dbReference type="EMBL" id="UYYF01000188">
    <property type="protein sequence ID" value="VDM96898.1"/>
    <property type="molecule type" value="Genomic_DNA"/>
</dbReference>
<dbReference type="InterPro" id="IPR021010">
    <property type="entry name" value="Cytosolic_motility_protein"/>
</dbReference>
<sequence length="381" mass="43000">MGNPKAQEDIWAFGPIGSPFPDAPVHALDQPNQYVALWYKHGKPVHGRAWNNGGVLECSFPYKNAELTGAKDLGGQIQVLQYKGDHNTLGFWYEWIKYKDRFEKSDERQMLKCGDSLPIFWKSRKEGPLMGYLDATELAHFSHDGKTETLQGVQLDDMFIIVRNVKGGPPGCECEKCYVPPPPPPPPPKIEAPPPPPVPPPPRIMRDEWMDLRMGDPWPSRKLVQALGKTLDTVPGENPDQYVALWYQQGEPIMGRIWKDANGKVAAAFGWNGHEYRDKVGSLQVLVELAEHVRGYDYDWIPFSVCGTFEEKEWIPVYVDYKGIISPCVITWEGKQILGKVDIRNEKASAAFGDKENSLVGPKVQPQLVLCRKARPGYKFD</sequence>
<dbReference type="Pfam" id="PF12150">
    <property type="entry name" value="MFP2b"/>
    <property type="match status" value="2"/>
</dbReference>
<dbReference type="WBParaSite" id="TCLT_0000144601-mRNA-1">
    <property type="protein sequence ID" value="TCLT_0000144601-mRNA-1"/>
    <property type="gene ID" value="TCLT_0000144601"/>
</dbReference>
<keyword evidence="2" id="KW-1185">Reference proteome</keyword>
<protein>
    <submittedName>
        <fullName evidence="3">WW domain-containing protein</fullName>
    </submittedName>
</protein>
<dbReference type="PANTHER" id="PTHR31578:SF3">
    <property type="entry name" value="NEMATODE SPECIFIC PEPTIDE FAMILY"/>
    <property type="match status" value="1"/>
</dbReference>
<dbReference type="OrthoDB" id="5776186at2759"/>
<dbReference type="Proteomes" id="UP000276776">
    <property type="component" value="Unassembled WGS sequence"/>
</dbReference>
<reference evidence="3" key="1">
    <citation type="submission" date="2017-02" db="UniProtKB">
        <authorList>
            <consortium name="WormBaseParasite"/>
        </authorList>
    </citation>
    <scope>IDENTIFICATION</scope>
</reference>
<organism evidence="3">
    <name type="scientific">Thelazia callipaeda</name>
    <name type="common">Oriental eyeworm</name>
    <name type="synonym">Parasitic nematode</name>
    <dbReference type="NCBI Taxonomy" id="103827"/>
    <lineage>
        <taxon>Eukaryota</taxon>
        <taxon>Metazoa</taxon>
        <taxon>Ecdysozoa</taxon>
        <taxon>Nematoda</taxon>
        <taxon>Chromadorea</taxon>
        <taxon>Rhabditida</taxon>
        <taxon>Spirurina</taxon>
        <taxon>Spiruromorpha</taxon>
        <taxon>Thelazioidea</taxon>
        <taxon>Thelaziidae</taxon>
        <taxon>Thelazia</taxon>
    </lineage>
</organism>
<gene>
    <name evidence="1" type="ORF">TCLT_LOCUS1447</name>
</gene>
<evidence type="ECO:0000313" key="3">
    <source>
        <dbReference type="WBParaSite" id="TCLT_0000144601-mRNA-1"/>
    </source>
</evidence>
<accession>A0A0N5CMR0</accession>
<dbReference type="OMA" id="SPCVITW"/>
<dbReference type="AlphaFoldDB" id="A0A0N5CMR0"/>
<dbReference type="SUPFAM" id="SSF141739">
    <property type="entry name" value="MFPT repeat-like"/>
    <property type="match status" value="2"/>
</dbReference>
<evidence type="ECO:0000313" key="1">
    <source>
        <dbReference type="EMBL" id="VDM96898.1"/>
    </source>
</evidence>